<dbReference type="GO" id="GO:0052689">
    <property type="term" value="F:carboxylic ester hydrolase activity"/>
    <property type="evidence" value="ECO:0007669"/>
    <property type="project" value="TreeGrafter"/>
</dbReference>
<dbReference type="EMBL" id="NKUJ01000207">
    <property type="protein sequence ID" value="RMJ10317.1"/>
    <property type="molecule type" value="Genomic_DNA"/>
</dbReference>
<dbReference type="Pfam" id="PF02230">
    <property type="entry name" value="Abhydrolase_2"/>
    <property type="match status" value="2"/>
</dbReference>
<dbReference type="GO" id="GO:0008474">
    <property type="term" value="F:palmitoyl-(protein) hydrolase activity"/>
    <property type="evidence" value="ECO:0007669"/>
    <property type="project" value="TreeGrafter"/>
</dbReference>
<gene>
    <name evidence="4" type="ORF">CDV36_010061</name>
</gene>
<evidence type="ECO:0000313" key="5">
    <source>
        <dbReference type="Proteomes" id="UP000277212"/>
    </source>
</evidence>
<dbReference type="Gene3D" id="3.40.50.1820">
    <property type="entry name" value="alpha/beta hydrolase"/>
    <property type="match status" value="1"/>
</dbReference>
<feature type="compositionally biased region" description="Polar residues" evidence="2">
    <location>
        <begin position="1"/>
        <end position="13"/>
    </location>
</feature>
<dbReference type="AlphaFoldDB" id="A0A3M2RYD8"/>
<feature type="domain" description="Phospholipase/carboxylesterase/thioesterase" evidence="3">
    <location>
        <begin position="222"/>
        <end position="288"/>
    </location>
</feature>
<dbReference type="InterPro" id="IPR003140">
    <property type="entry name" value="PLipase/COase/thioEstase"/>
</dbReference>
<proteinExistence type="inferred from homology"/>
<dbReference type="Proteomes" id="UP000277212">
    <property type="component" value="Unassembled WGS sequence"/>
</dbReference>
<comment type="caution">
    <text evidence="4">The sequence shown here is derived from an EMBL/GenBank/DDBJ whole genome shotgun (WGS) entry which is preliminary data.</text>
</comment>
<protein>
    <recommendedName>
        <fullName evidence="3">Phospholipase/carboxylesterase/thioesterase domain-containing protein</fullName>
    </recommendedName>
</protein>
<organism evidence="4 5">
    <name type="scientific">Fusarium kuroshium</name>
    <dbReference type="NCBI Taxonomy" id="2010991"/>
    <lineage>
        <taxon>Eukaryota</taxon>
        <taxon>Fungi</taxon>
        <taxon>Dikarya</taxon>
        <taxon>Ascomycota</taxon>
        <taxon>Pezizomycotina</taxon>
        <taxon>Sordariomycetes</taxon>
        <taxon>Hypocreomycetidae</taxon>
        <taxon>Hypocreales</taxon>
        <taxon>Nectriaceae</taxon>
        <taxon>Fusarium</taxon>
        <taxon>Fusarium solani species complex</taxon>
    </lineage>
</organism>
<evidence type="ECO:0000256" key="2">
    <source>
        <dbReference type="SAM" id="MobiDB-lite"/>
    </source>
</evidence>
<dbReference type="InterPro" id="IPR050565">
    <property type="entry name" value="LYPA1-2/EST-like"/>
</dbReference>
<evidence type="ECO:0000256" key="1">
    <source>
        <dbReference type="ARBA" id="ARBA00006499"/>
    </source>
</evidence>
<dbReference type="OrthoDB" id="2418081at2759"/>
<feature type="domain" description="Phospholipase/carboxylesterase/thioesterase" evidence="3">
    <location>
        <begin position="25"/>
        <end position="176"/>
    </location>
</feature>
<dbReference type="PANTHER" id="PTHR10655:SF64">
    <property type="entry name" value="PHOSPHOLIPASE_CARBOXYLESTERASE_THIOESTERASE DOMAIN-CONTAINING PROTEIN"/>
    <property type="match status" value="1"/>
</dbReference>
<dbReference type="InterPro" id="IPR029058">
    <property type="entry name" value="AB_hydrolase_fold"/>
</dbReference>
<dbReference type="PANTHER" id="PTHR10655">
    <property type="entry name" value="LYSOPHOSPHOLIPASE-RELATED"/>
    <property type="match status" value="1"/>
</dbReference>
<evidence type="ECO:0000313" key="4">
    <source>
        <dbReference type="EMBL" id="RMJ10317.1"/>
    </source>
</evidence>
<keyword evidence="5" id="KW-1185">Reference proteome</keyword>
<evidence type="ECO:0000259" key="3">
    <source>
        <dbReference type="Pfam" id="PF02230"/>
    </source>
</evidence>
<dbReference type="STRING" id="2010991.A0A3M2RYD8"/>
<comment type="similarity">
    <text evidence="1">Belongs to the AB hydrolase superfamily. AB hydrolase 2 family.</text>
</comment>
<reference evidence="4 5" key="1">
    <citation type="submission" date="2017-06" db="EMBL/GenBank/DDBJ databases">
        <title>Comparative genomic analysis of Ambrosia Fusariam Clade fungi.</title>
        <authorList>
            <person name="Stajich J.E."/>
            <person name="Carrillo J."/>
            <person name="Kijimoto T."/>
            <person name="Eskalen A."/>
            <person name="O'Donnell K."/>
            <person name="Kasson M."/>
        </authorList>
    </citation>
    <scope>NUCLEOTIDE SEQUENCE [LARGE SCALE GENOMIC DNA]</scope>
    <source>
        <strain evidence="4">UCR3666</strain>
    </source>
</reference>
<sequence>MSSSDNTPQTNHPRLQPGQFPPPIILPPLSSHNLTIIILHGRGFNAQKFHGPLLSSISAGPSTTLRESLSHARLVFPTAPLSRATKYRRSLIHQWYEGTGDWEPEARGEMRPSVEHIHSILRDEIQKLGGDSRKVVLMGFSQGGAMTLVSSLLWDGDPLGAIVVMSGFMPLADTMMDILDDANLEGSTDDLFERDPEEEEITPLQRAIGELRQEAELDLAPPTTSHPFLSTPVFMGHGQKDQDVEYQHGRRAAELLERMGVSVEFNTYSDLAHWYNSDMLRDIVLFLDERLGL</sequence>
<accession>A0A3M2RYD8</accession>
<dbReference type="GO" id="GO:0005737">
    <property type="term" value="C:cytoplasm"/>
    <property type="evidence" value="ECO:0007669"/>
    <property type="project" value="TreeGrafter"/>
</dbReference>
<dbReference type="SUPFAM" id="SSF53474">
    <property type="entry name" value="alpha/beta-Hydrolases"/>
    <property type="match status" value="1"/>
</dbReference>
<feature type="region of interest" description="Disordered" evidence="2">
    <location>
        <begin position="1"/>
        <end position="24"/>
    </location>
</feature>
<name>A0A3M2RYD8_9HYPO</name>